<organism evidence="4 5">
    <name type="scientific">Eubacterium limosum</name>
    <dbReference type="NCBI Taxonomy" id="1736"/>
    <lineage>
        <taxon>Bacteria</taxon>
        <taxon>Bacillati</taxon>
        <taxon>Bacillota</taxon>
        <taxon>Clostridia</taxon>
        <taxon>Eubacteriales</taxon>
        <taxon>Eubacteriaceae</taxon>
        <taxon>Eubacterium</taxon>
    </lineage>
</organism>
<gene>
    <name evidence="4" type="ORF">B2M23_08355</name>
</gene>
<evidence type="ECO:0000259" key="3">
    <source>
        <dbReference type="Pfam" id="PF04321"/>
    </source>
</evidence>
<protein>
    <recommendedName>
        <fullName evidence="2">dTDP-4-dehydrorhamnose reductase</fullName>
        <ecNumber evidence="2">1.1.1.133</ecNumber>
    </recommendedName>
</protein>
<dbReference type="SUPFAM" id="SSF51735">
    <property type="entry name" value="NAD(P)-binding Rossmann-fold domains"/>
    <property type="match status" value="1"/>
</dbReference>
<evidence type="ECO:0000313" key="4">
    <source>
        <dbReference type="EMBL" id="ARD65553.1"/>
    </source>
</evidence>
<dbReference type="KEGG" id="elim:B2M23_08355"/>
<dbReference type="PANTHER" id="PTHR10491">
    <property type="entry name" value="DTDP-4-DEHYDRORHAMNOSE REDUCTASE"/>
    <property type="match status" value="1"/>
</dbReference>
<dbReference type="EC" id="1.1.1.133" evidence="2"/>
<dbReference type="AlphaFoldDB" id="A0AAC9QTT4"/>
<dbReference type="RefSeq" id="WP_038352897.1">
    <property type="nucleotide sequence ID" value="NZ_CP019962.1"/>
</dbReference>
<evidence type="ECO:0000256" key="1">
    <source>
        <dbReference type="ARBA" id="ARBA00010944"/>
    </source>
</evidence>
<dbReference type="InterPro" id="IPR036291">
    <property type="entry name" value="NAD(P)-bd_dom_sf"/>
</dbReference>
<dbReference type="NCBIfam" id="TIGR01214">
    <property type="entry name" value="rmlD"/>
    <property type="match status" value="1"/>
</dbReference>
<evidence type="ECO:0000313" key="5">
    <source>
        <dbReference type="Proteomes" id="UP000192391"/>
    </source>
</evidence>
<comment type="pathway">
    <text evidence="2">Carbohydrate biosynthesis; dTDP-L-rhamnose biosynthesis.</text>
</comment>
<keyword evidence="2" id="KW-0521">NADP</keyword>
<keyword evidence="2" id="KW-0560">Oxidoreductase</keyword>
<comment type="function">
    <text evidence="2">Catalyzes the reduction of dTDP-6-deoxy-L-lyxo-4-hexulose to yield dTDP-L-rhamnose.</text>
</comment>
<reference evidence="5" key="1">
    <citation type="journal article" date="2017" name="Sci. Rep.">
        <title>Determination of the Genome and Primary Transcriptome of Syngas Fermenting Eubacterium limosum ATCC 8486.</title>
        <authorList>
            <person name="Song Y."/>
            <person name="Shin J."/>
            <person name="Jeong Y."/>
            <person name="Jin S."/>
            <person name="Lee J.K."/>
            <person name="Kim D.R."/>
            <person name="Kim S.C."/>
            <person name="Cho S."/>
            <person name="Cho B.K."/>
        </authorList>
    </citation>
    <scope>NUCLEOTIDE SEQUENCE [LARGE SCALE GENOMIC DNA]</scope>
    <source>
        <strain evidence="5">ATCC 8486</strain>
    </source>
</reference>
<dbReference type="Pfam" id="PF04321">
    <property type="entry name" value="RmlD_sub_bind"/>
    <property type="match status" value="1"/>
</dbReference>
<accession>A0AAC9QTT4</accession>
<dbReference type="EMBL" id="CP019962">
    <property type="protein sequence ID" value="ARD65553.1"/>
    <property type="molecule type" value="Genomic_DNA"/>
</dbReference>
<sequence length="297" mass="33700">MLENDRIWITGAEGQLGHTLYKTLEDAARDILTTDKDVDVTDLDGIMQYADINRPDVIINCAAMTDVRTCEDEPIQAYKVNALGARNLSIASRKIGAKIIQISTDDVFGGMSQKTYTEFDTPEPVTVYGKSKLAGEGFVRELNPRHLVIRSSWIYGQSGSNFVFWVLEMARKGEPFLVPNDQVGSPTSAVELAKFIVRLLSTREYGVFHAACEGVCSRFYFAKEILRLAGMENVPIDAAVSKKTSQFFPYPSYTVLENMMMYMTEVYQMPRWEEAIREFMETLRRDTVRKEGVYEKE</sequence>
<dbReference type="PANTHER" id="PTHR10491:SF4">
    <property type="entry name" value="METHIONINE ADENOSYLTRANSFERASE 2 SUBUNIT BETA"/>
    <property type="match status" value="1"/>
</dbReference>
<feature type="domain" description="RmlD-like substrate binding" evidence="3">
    <location>
        <begin position="6"/>
        <end position="283"/>
    </location>
</feature>
<dbReference type="CDD" id="cd05254">
    <property type="entry name" value="dTDP_HR_like_SDR_e"/>
    <property type="match status" value="1"/>
</dbReference>
<dbReference type="GO" id="GO:0008831">
    <property type="term" value="F:dTDP-4-dehydrorhamnose reductase activity"/>
    <property type="evidence" value="ECO:0007669"/>
    <property type="project" value="UniProtKB-EC"/>
</dbReference>
<name>A0AAC9QTT4_EUBLI</name>
<dbReference type="GO" id="GO:0019305">
    <property type="term" value="P:dTDP-rhamnose biosynthetic process"/>
    <property type="evidence" value="ECO:0007669"/>
    <property type="project" value="TreeGrafter"/>
</dbReference>
<comment type="similarity">
    <text evidence="1 2">Belongs to the dTDP-4-dehydrorhamnose reductase family.</text>
</comment>
<dbReference type="GO" id="GO:0005829">
    <property type="term" value="C:cytosol"/>
    <property type="evidence" value="ECO:0007669"/>
    <property type="project" value="TreeGrafter"/>
</dbReference>
<dbReference type="InterPro" id="IPR005913">
    <property type="entry name" value="dTDP_dehydrorham_reduct"/>
</dbReference>
<dbReference type="Proteomes" id="UP000192391">
    <property type="component" value="Chromosome"/>
</dbReference>
<dbReference type="Gene3D" id="3.40.50.720">
    <property type="entry name" value="NAD(P)-binding Rossmann-like Domain"/>
    <property type="match status" value="1"/>
</dbReference>
<dbReference type="InterPro" id="IPR029903">
    <property type="entry name" value="RmlD-like-bd"/>
</dbReference>
<dbReference type="Gene3D" id="3.90.25.10">
    <property type="entry name" value="UDP-galactose 4-epimerase, domain 1"/>
    <property type="match status" value="1"/>
</dbReference>
<proteinExistence type="inferred from homology"/>
<evidence type="ECO:0000256" key="2">
    <source>
        <dbReference type="RuleBase" id="RU364082"/>
    </source>
</evidence>